<evidence type="ECO:0000256" key="3">
    <source>
        <dbReference type="ARBA" id="ARBA00022676"/>
    </source>
</evidence>
<accession>A0A6C0AL36</accession>
<evidence type="ECO:0000256" key="2">
    <source>
        <dbReference type="ARBA" id="ARBA00010413"/>
    </source>
</evidence>
<keyword evidence="4" id="KW-0808">Transferase</keyword>
<dbReference type="InterPro" id="IPR005076">
    <property type="entry name" value="Glyco_trans_6"/>
</dbReference>
<evidence type="ECO:0000313" key="5">
    <source>
        <dbReference type="EMBL" id="QHS80041.1"/>
    </source>
</evidence>
<comment type="similarity">
    <text evidence="2">Belongs to the glycosyltransferase 6 family.</text>
</comment>
<organism evidence="5">
    <name type="scientific">viral metagenome</name>
    <dbReference type="NCBI Taxonomy" id="1070528"/>
    <lineage>
        <taxon>unclassified sequences</taxon>
        <taxon>metagenomes</taxon>
        <taxon>organismal metagenomes</taxon>
    </lineage>
</organism>
<evidence type="ECO:0000256" key="1">
    <source>
        <dbReference type="ARBA" id="ARBA00001936"/>
    </source>
</evidence>
<keyword evidence="3" id="KW-0328">Glycosyltransferase</keyword>
<sequence>MLSSRLRPIVPEPVLPTVGLHLIATNQYIRFLPRMIDSVYKNFFPTMRRHVIIYTDDPSPPLLPDRYKGVTFHIIGISHEPWPYVTLKRFHYFSMCDIPLDYSFYCDVDSVFVGTLHHSLLSEKLLGTMHPGHIGATKEGGLIPGKGTVCTDPTSTAYIPEGENEFYYCGGFFGGPHSKFMELTAQLKERIQTDMDNNVMAEWHDESHLNWYFWKNPPTLLIYPFAVQEGPIFEKTCVMFLDKGAIGGHGAFRTDRPPGLSMSRIGFKRR</sequence>
<dbReference type="PANTHER" id="PTHR10462">
    <property type="entry name" value="GLYCOSYLTRANSFERASE-RELATED"/>
    <property type="match status" value="1"/>
</dbReference>
<evidence type="ECO:0000256" key="4">
    <source>
        <dbReference type="ARBA" id="ARBA00022679"/>
    </source>
</evidence>
<proteinExistence type="inferred from homology"/>
<dbReference type="PANTHER" id="PTHR10462:SF49">
    <property type="entry name" value="GLOBOSIDE ALPHA-1,3-N-ACETYLGALACTOSAMINYLTRANSFERASE 1"/>
    <property type="match status" value="1"/>
</dbReference>
<evidence type="ECO:0008006" key="6">
    <source>
        <dbReference type="Google" id="ProtNLM"/>
    </source>
</evidence>
<dbReference type="GO" id="GO:0005794">
    <property type="term" value="C:Golgi apparatus"/>
    <property type="evidence" value="ECO:0007669"/>
    <property type="project" value="TreeGrafter"/>
</dbReference>
<dbReference type="SUPFAM" id="SSF53448">
    <property type="entry name" value="Nucleotide-diphospho-sugar transferases"/>
    <property type="match status" value="1"/>
</dbReference>
<name>A0A6C0AL36_9ZZZZ</name>
<dbReference type="GO" id="GO:0031982">
    <property type="term" value="C:vesicle"/>
    <property type="evidence" value="ECO:0007669"/>
    <property type="project" value="TreeGrafter"/>
</dbReference>
<dbReference type="EMBL" id="MN740666">
    <property type="protein sequence ID" value="QHS80041.1"/>
    <property type="molecule type" value="Genomic_DNA"/>
</dbReference>
<protein>
    <recommendedName>
        <fullName evidence="6">Glycosyltransferase</fullName>
    </recommendedName>
</protein>
<reference evidence="5" key="1">
    <citation type="journal article" date="2020" name="Nature">
        <title>Giant virus diversity and host interactions through global metagenomics.</title>
        <authorList>
            <person name="Schulz F."/>
            <person name="Roux S."/>
            <person name="Paez-Espino D."/>
            <person name="Jungbluth S."/>
            <person name="Walsh D.A."/>
            <person name="Denef V.J."/>
            <person name="McMahon K.D."/>
            <person name="Konstantinidis K.T."/>
            <person name="Eloe-Fadrosh E.A."/>
            <person name="Kyrpides N.C."/>
            <person name="Woyke T."/>
        </authorList>
    </citation>
    <scope>NUCLEOTIDE SEQUENCE</scope>
    <source>
        <strain evidence="5">GVMAG-S-1035375-24</strain>
    </source>
</reference>
<dbReference type="AlphaFoldDB" id="A0A6C0AL36"/>
<dbReference type="GO" id="GO:0016758">
    <property type="term" value="F:hexosyltransferase activity"/>
    <property type="evidence" value="ECO:0007669"/>
    <property type="project" value="InterPro"/>
</dbReference>
<dbReference type="Gene3D" id="3.90.550.10">
    <property type="entry name" value="Spore Coat Polysaccharide Biosynthesis Protein SpsA, Chain A"/>
    <property type="match status" value="1"/>
</dbReference>
<comment type="cofactor">
    <cofactor evidence="1">
        <name>Mn(2+)</name>
        <dbReference type="ChEBI" id="CHEBI:29035"/>
    </cofactor>
</comment>
<dbReference type="InterPro" id="IPR029044">
    <property type="entry name" value="Nucleotide-diphossugar_trans"/>
</dbReference>
<dbReference type="GO" id="GO:0016020">
    <property type="term" value="C:membrane"/>
    <property type="evidence" value="ECO:0007669"/>
    <property type="project" value="InterPro"/>
</dbReference>
<dbReference type="GO" id="GO:0005975">
    <property type="term" value="P:carbohydrate metabolic process"/>
    <property type="evidence" value="ECO:0007669"/>
    <property type="project" value="InterPro"/>
</dbReference>
<dbReference type="Pfam" id="PF03414">
    <property type="entry name" value="Glyco_transf_6"/>
    <property type="match status" value="1"/>
</dbReference>